<dbReference type="AlphaFoldDB" id="A0A6I2FCC2"/>
<accession>A0A6I2FCC2</accession>
<evidence type="ECO:0000313" key="1">
    <source>
        <dbReference type="EMBL" id="MRG58778.1"/>
    </source>
</evidence>
<comment type="caution">
    <text evidence="1">The sequence shown here is derived from an EMBL/GenBank/DDBJ whole genome shotgun (WGS) entry which is preliminary data.</text>
</comment>
<dbReference type="RefSeq" id="WP_153683202.1">
    <property type="nucleotide sequence ID" value="NZ_WJIF01000001.1"/>
</dbReference>
<dbReference type="Proteomes" id="UP000431080">
    <property type="component" value="Unassembled WGS sequence"/>
</dbReference>
<protein>
    <submittedName>
        <fullName evidence="1">Uncharacterized protein</fullName>
    </submittedName>
</protein>
<evidence type="ECO:0000313" key="2">
    <source>
        <dbReference type="Proteomes" id="UP000431080"/>
    </source>
</evidence>
<name>A0A6I2FCC2_9MICO</name>
<gene>
    <name evidence="1" type="ORF">GE115_02655</name>
</gene>
<dbReference type="EMBL" id="WJIF01000001">
    <property type="protein sequence ID" value="MRG58778.1"/>
    <property type="molecule type" value="Genomic_DNA"/>
</dbReference>
<keyword evidence="2" id="KW-1185">Reference proteome</keyword>
<reference evidence="1 2" key="1">
    <citation type="submission" date="2019-10" db="EMBL/GenBank/DDBJ databases">
        <authorList>
            <person name="Nie G."/>
            <person name="Ming H."/>
            <person name="Yi B."/>
        </authorList>
    </citation>
    <scope>NUCLEOTIDE SEQUENCE [LARGE SCALE GENOMIC DNA]</scope>
    <source>
        <strain evidence="1 2">CFH 90414</strain>
    </source>
</reference>
<organism evidence="1 2">
    <name type="scientific">Agromyces agglutinans</name>
    <dbReference type="NCBI Taxonomy" id="2662258"/>
    <lineage>
        <taxon>Bacteria</taxon>
        <taxon>Bacillati</taxon>
        <taxon>Actinomycetota</taxon>
        <taxon>Actinomycetes</taxon>
        <taxon>Micrococcales</taxon>
        <taxon>Microbacteriaceae</taxon>
        <taxon>Agromyces</taxon>
    </lineage>
</organism>
<sequence>MIYPLVRACRDQSACQGAGRGEVPGPSYRAAAVPFYRWLKDPVSDRYWEEAQLINATVDTHAEAPAFAYRLIADELG</sequence>
<proteinExistence type="predicted"/>